<evidence type="ECO:0000313" key="2">
    <source>
        <dbReference type="Proteomes" id="UP000242913"/>
    </source>
</evidence>
<protein>
    <submittedName>
        <fullName evidence="1">Uncharacterized protein</fullName>
    </submittedName>
</protein>
<name>A0A238BJS3_9BILA</name>
<dbReference type="EMBL" id="KZ270615">
    <property type="protein sequence ID" value="OZC05631.1"/>
    <property type="molecule type" value="Genomic_DNA"/>
</dbReference>
<keyword evidence="2" id="KW-1185">Reference proteome</keyword>
<dbReference type="AlphaFoldDB" id="A0A238BJS3"/>
<organism evidence="1 2">
    <name type="scientific">Onchocerca flexuosa</name>
    <dbReference type="NCBI Taxonomy" id="387005"/>
    <lineage>
        <taxon>Eukaryota</taxon>
        <taxon>Metazoa</taxon>
        <taxon>Ecdysozoa</taxon>
        <taxon>Nematoda</taxon>
        <taxon>Chromadorea</taxon>
        <taxon>Rhabditida</taxon>
        <taxon>Spirurina</taxon>
        <taxon>Spiruromorpha</taxon>
        <taxon>Filarioidea</taxon>
        <taxon>Onchocercidae</taxon>
        <taxon>Onchocerca</taxon>
    </lineage>
</organism>
<sequence length="203" mass="23905">MYEALCRQDMPIDTKAQSRLYCYYKMDRPYLRLASFKVEIIRQNPLAVLFHDIISDEEARIIQLLAKPKAYPNHPRAKSNIKRYEDLLENTGVQRIDMRRDIPLINNVQYKNNNDEGMMLMYEALCRQGMTVNAAAQLRLYCYYKMDRPYLRLAAFKVEIVRQNPLVVLFYDIVSDEEAQIIQMLAVPKAHLVLLALYNSIVY</sequence>
<dbReference type="OrthoDB" id="5850448at2759"/>
<dbReference type="Proteomes" id="UP000242913">
    <property type="component" value="Unassembled WGS sequence"/>
</dbReference>
<reference evidence="1 2" key="1">
    <citation type="submission" date="2015-12" db="EMBL/GenBank/DDBJ databases">
        <title>Draft genome of the nematode, Onchocerca flexuosa.</title>
        <authorList>
            <person name="Mitreva M."/>
        </authorList>
    </citation>
    <scope>NUCLEOTIDE SEQUENCE [LARGE SCALE GENOMIC DNA]</scope>
    <source>
        <strain evidence="1">Red Deer</strain>
    </source>
</reference>
<accession>A0A238BJS3</accession>
<proteinExistence type="predicted"/>
<gene>
    <name evidence="1" type="ORF">X798_07395</name>
</gene>
<evidence type="ECO:0000313" key="1">
    <source>
        <dbReference type="EMBL" id="OZC05631.1"/>
    </source>
</evidence>